<evidence type="ECO:0000313" key="3">
    <source>
        <dbReference type="Proteomes" id="UP000023152"/>
    </source>
</evidence>
<feature type="compositionally biased region" description="Low complexity" evidence="1">
    <location>
        <begin position="67"/>
        <end position="84"/>
    </location>
</feature>
<gene>
    <name evidence="2" type="ORF">RFI_29575</name>
</gene>
<comment type="caution">
    <text evidence="2">The sequence shown here is derived from an EMBL/GenBank/DDBJ whole genome shotgun (WGS) entry which is preliminary data.</text>
</comment>
<feature type="region of interest" description="Disordered" evidence="1">
    <location>
        <begin position="1"/>
        <end position="108"/>
    </location>
</feature>
<feature type="non-terminal residue" evidence="2">
    <location>
        <position position="1"/>
    </location>
</feature>
<dbReference type="EMBL" id="ASPP01025701">
    <property type="protein sequence ID" value="ETO07815.1"/>
    <property type="molecule type" value="Genomic_DNA"/>
</dbReference>
<evidence type="ECO:0000256" key="1">
    <source>
        <dbReference type="SAM" id="MobiDB-lite"/>
    </source>
</evidence>
<reference evidence="2 3" key="1">
    <citation type="journal article" date="2013" name="Curr. Biol.">
        <title>The Genome of the Foraminiferan Reticulomyxa filosa.</title>
        <authorList>
            <person name="Glockner G."/>
            <person name="Hulsmann N."/>
            <person name="Schleicher M."/>
            <person name="Noegel A.A."/>
            <person name="Eichinger L."/>
            <person name="Gallinger C."/>
            <person name="Pawlowski J."/>
            <person name="Sierra R."/>
            <person name="Euteneuer U."/>
            <person name="Pillet L."/>
            <person name="Moustafa A."/>
            <person name="Platzer M."/>
            <person name="Groth M."/>
            <person name="Szafranski K."/>
            <person name="Schliwa M."/>
        </authorList>
    </citation>
    <scope>NUCLEOTIDE SEQUENCE [LARGE SCALE GENOMIC DNA]</scope>
</reference>
<feature type="compositionally biased region" description="Basic and acidic residues" evidence="1">
    <location>
        <begin position="1"/>
        <end position="19"/>
    </location>
</feature>
<dbReference type="AlphaFoldDB" id="X6M457"/>
<dbReference type="Proteomes" id="UP000023152">
    <property type="component" value="Unassembled WGS sequence"/>
</dbReference>
<protein>
    <submittedName>
        <fullName evidence="2">Uncharacterized protein</fullName>
    </submittedName>
</protein>
<accession>X6M457</accession>
<keyword evidence="3" id="KW-1185">Reference proteome</keyword>
<proteinExistence type="predicted"/>
<evidence type="ECO:0000313" key="2">
    <source>
        <dbReference type="EMBL" id="ETO07815.1"/>
    </source>
</evidence>
<name>X6M457_RETFI</name>
<sequence length="361" mass="40904">EPKKRVSIDKPLAKNDRKTMKPIKLTDQNDEQSFKSATARKHKKCPSLTHSLLSPVGGHLSKRRKISPLPLSSSDVQSDSIVSSKKAISSGSQRRIVPTPCHDSEDEGCQRNETLISIGYEEKNEGNHNDNSHSSSTITTKTTVYYRDGFVDDLAHDRLNYKLVDAFKKGVTDVNAWNTWYSQLQKEDDVNKNNDTHIPCANAAFSNWLSISNTITPTSGKSITTMHSISPASLESHGTNSVCFIAFFFWDTYKRVIDYYFLFATVKQNEQCLEVTTPQQKSAKMDARCDTLIIDNQTYEALDHPKPQKSYRKSSLSTLPTLQIKNMELPKNRRLIENFDQLVVKNSPKKKRPSVLNQLFK</sequence>
<organism evidence="2 3">
    <name type="scientific">Reticulomyxa filosa</name>
    <dbReference type="NCBI Taxonomy" id="46433"/>
    <lineage>
        <taxon>Eukaryota</taxon>
        <taxon>Sar</taxon>
        <taxon>Rhizaria</taxon>
        <taxon>Retaria</taxon>
        <taxon>Foraminifera</taxon>
        <taxon>Monothalamids</taxon>
        <taxon>Reticulomyxidae</taxon>
        <taxon>Reticulomyxa</taxon>
    </lineage>
</organism>